<keyword evidence="3 6" id="KW-0812">Transmembrane</keyword>
<evidence type="ECO:0000256" key="2">
    <source>
        <dbReference type="ARBA" id="ARBA00022475"/>
    </source>
</evidence>
<accession>A0A1H0MZL4</accession>
<feature type="transmembrane region" description="Helical" evidence="6">
    <location>
        <begin position="258"/>
        <end position="286"/>
    </location>
</feature>
<name>A0A1H0MZL4_MICTS</name>
<feature type="transmembrane region" description="Helical" evidence="6">
    <location>
        <begin position="219"/>
        <end position="238"/>
    </location>
</feature>
<proteinExistence type="predicted"/>
<keyword evidence="4 6" id="KW-1133">Transmembrane helix</keyword>
<dbReference type="RefSeq" id="WP_056224302.1">
    <property type="nucleotide sequence ID" value="NZ_FNJN01000002.1"/>
</dbReference>
<dbReference type="GO" id="GO:0022857">
    <property type="term" value="F:transmembrane transporter activity"/>
    <property type="evidence" value="ECO:0007669"/>
    <property type="project" value="InterPro"/>
</dbReference>
<evidence type="ECO:0000256" key="1">
    <source>
        <dbReference type="ARBA" id="ARBA00004651"/>
    </source>
</evidence>
<evidence type="ECO:0000256" key="6">
    <source>
        <dbReference type="SAM" id="Phobius"/>
    </source>
</evidence>
<dbReference type="EMBL" id="FNJN01000002">
    <property type="protein sequence ID" value="SDO85847.1"/>
    <property type="molecule type" value="Genomic_DNA"/>
</dbReference>
<feature type="transmembrane region" description="Helical" evidence="6">
    <location>
        <begin position="293"/>
        <end position="317"/>
    </location>
</feature>
<organism evidence="7 8">
    <name type="scientific">Microbacterium testaceum (strain StLB037)</name>
    <dbReference type="NCBI Taxonomy" id="979556"/>
    <lineage>
        <taxon>Bacteria</taxon>
        <taxon>Bacillati</taxon>
        <taxon>Actinomycetota</taxon>
        <taxon>Actinomycetes</taxon>
        <taxon>Micrococcales</taxon>
        <taxon>Microbacteriaceae</taxon>
        <taxon>Microbacterium</taxon>
    </lineage>
</organism>
<feature type="transmembrane region" description="Helical" evidence="6">
    <location>
        <begin position="98"/>
        <end position="118"/>
    </location>
</feature>
<evidence type="ECO:0000256" key="4">
    <source>
        <dbReference type="ARBA" id="ARBA00022989"/>
    </source>
</evidence>
<dbReference type="CDD" id="cd06579">
    <property type="entry name" value="TM_PBP1_transp_AraH_like"/>
    <property type="match status" value="1"/>
</dbReference>
<evidence type="ECO:0000313" key="8">
    <source>
        <dbReference type="Proteomes" id="UP000186456"/>
    </source>
</evidence>
<keyword evidence="2" id="KW-1003">Cell membrane</keyword>
<dbReference type="GO" id="GO:0005886">
    <property type="term" value="C:plasma membrane"/>
    <property type="evidence" value="ECO:0007669"/>
    <property type="project" value="UniProtKB-SubCell"/>
</dbReference>
<evidence type="ECO:0000313" key="7">
    <source>
        <dbReference type="EMBL" id="SDO85847.1"/>
    </source>
</evidence>
<feature type="transmembrane region" description="Helical" evidence="6">
    <location>
        <begin position="130"/>
        <end position="153"/>
    </location>
</feature>
<evidence type="ECO:0000256" key="5">
    <source>
        <dbReference type="ARBA" id="ARBA00023136"/>
    </source>
</evidence>
<dbReference type="InterPro" id="IPR001851">
    <property type="entry name" value="ABC_transp_permease"/>
</dbReference>
<comment type="subcellular location">
    <subcellularLocation>
        <location evidence="1">Cell membrane</location>
        <topology evidence="1">Multi-pass membrane protein</topology>
    </subcellularLocation>
</comment>
<dbReference type="PANTHER" id="PTHR32196:SF19">
    <property type="entry name" value="GALACTOFURANOSE TRANSPORTER PERMEASE PROTEIN YTFT"/>
    <property type="match status" value="1"/>
</dbReference>
<reference evidence="7 8" key="1">
    <citation type="submission" date="2016-10" db="EMBL/GenBank/DDBJ databases">
        <authorList>
            <person name="de Groot N.N."/>
        </authorList>
    </citation>
    <scope>NUCLEOTIDE SEQUENCE [LARGE SCALE GENOMIC DNA]</scope>
    <source>
        <strain evidence="7 8">StLB037</strain>
    </source>
</reference>
<protein>
    <submittedName>
        <fullName evidence="7">Monosaccharide ABC transporter membrane protein, CUT2 family</fullName>
    </submittedName>
</protein>
<dbReference type="Proteomes" id="UP000186456">
    <property type="component" value="Unassembled WGS sequence"/>
</dbReference>
<evidence type="ECO:0000256" key="3">
    <source>
        <dbReference type="ARBA" id="ARBA00022692"/>
    </source>
</evidence>
<feature type="transmembrane region" description="Helical" evidence="6">
    <location>
        <begin position="72"/>
        <end position="92"/>
    </location>
</feature>
<dbReference type="Pfam" id="PF02653">
    <property type="entry name" value="BPD_transp_2"/>
    <property type="match status" value="1"/>
</dbReference>
<feature type="transmembrane region" description="Helical" evidence="6">
    <location>
        <begin position="165"/>
        <end position="189"/>
    </location>
</feature>
<keyword evidence="5 6" id="KW-0472">Membrane</keyword>
<dbReference type="AlphaFoldDB" id="A0A1H0MZL4"/>
<dbReference type="PANTHER" id="PTHR32196">
    <property type="entry name" value="ABC TRANSPORTER PERMEASE PROTEIN YPHD-RELATED-RELATED"/>
    <property type="match status" value="1"/>
</dbReference>
<sequence>MKKFLTHRLVWPIAALLALIAINTISRPSFLSITMQNGQFYGSLIDILRNSAPLMLVALGMTLVIATRGIDLSVGAIMAVSGAVALTVIEASPDPGNLGVVFTAIAAAVGVALLLGVWNGFLVSVLGIQPIIATLVLMLAGRGVALLITGGFITTINSDPYKFIAGGYVLGLPFAFFVAIFAVIVVGVLERRTALGMLTEAVGINPEASRLAGVRSRGIIWGAYIASGALAGIAGILYSSNIMAADANAAGLYIELDAILAVVLGGTSLAGGKFSLAGTVVGVFTIQTLKSTITFLGVPPAVSPVFMAAAVLIVVLLQSRRFRAYFHTAGRSALRPITRRPDAKVLS</sequence>
<gene>
    <name evidence="7" type="ORF">SAMN04487788_1257</name>
</gene>